<evidence type="ECO:0000256" key="7">
    <source>
        <dbReference type="ARBA" id="ARBA00023034"/>
    </source>
</evidence>
<organism evidence="11 12">
    <name type="scientific">Cloeon dipterum</name>
    <dbReference type="NCBI Taxonomy" id="197152"/>
    <lineage>
        <taxon>Eukaryota</taxon>
        <taxon>Metazoa</taxon>
        <taxon>Ecdysozoa</taxon>
        <taxon>Arthropoda</taxon>
        <taxon>Hexapoda</taxon>
        <taxon>Insecta</taxon>
        <taxon>Pterygota</taxon>
        <taxon>Palaeoptera</taxon>
        <taxon>Ephemeroptera</taxon>
        <taxon>Pisciforma</taxon>
        <taxon>Baetidae</taxon>
        <taxon>Cloeon</taxon>
    </lineage>
</organism>
<accession>A0A8S1CG50</accession>
<dbReference type="GO" id="GO:0005802">
    <property type="term" value="C:trans-Golgi network"/>
    <property type="evidence" value="ECO:0007669"/>
    <property type="project" value="TreeGrafter"/>
</dbReference>
<evidence type="ECO:0000256" key="1">
    <source>
        <dbReference type="ARBA" id="ARBA00004653"/>
    </source>
</evidence>
<sequence length="163" mass="18381">MNHECVARRGRDGVSKDVQKKNEDGWPIPQLDVGPYPDHLADLCPPVSGLPRSLDCLFSYQYIHVRDNTGQLVITSFVINSLTGALALWFIVQRTKQCLDFSATAHLIHLFVCWSYNGYFPVSMSWWVLNTVCLAIMCVCGEFLCMRTELKSIPLNMGPKADL</sequence>
<dbReference type="OrthoDB" id="542931at2759"/>
<dbReference type="GO" id="GO:0000139">
    <property type="term" value="C:Golgi membrane"/>
    <property type="evidence" value="ECO:0007669"/>
    <property type="project" value="UniProtKB-SubCell"/>
</dbReference>
<keyword evidence="4 10" id="KW-0812">Transmembrane</keyword>
<dbReference type="InterPro" id="IPR019185">
    <property type="entry name" value="Integral_membrane_SYS1-rel"/>
</dbReference>
<evidence type="ECO:0000256" key="10">
    <source>
        <dbReference type="SAM" id="Phobius"/>
    </source>
</evidence>
<dbReference type="GO" id="GO:0043001">
    <property type="term" value="P:Golgi to plasma membrane protein transport"/>
    <property type="evidence" value="ECO:0007669"/>
    <property type="project" value="TreeGrafter"/>
</dbReference>
<evidence type="ECO:0000256" key="6">
    <source>
        <dbReference type="ARBA" id="ARBA00022989"/>
    </source>
</evidence>
<proteinExistence type="inferred from homology"/>
<dbReference type="PANTHER" id="PTHR12952">
    <property type="entry name" value="SYS1"/>
    <property type="match status" value="1"/>
</dbReference>
<evidence type="ECO:0000256" key="2">
    <source>
        <dbReference type="ARBA" id="ARBA00008160"/>
    </source>
</evidence>
<dbReference type="PANTHER" id="PTHR12952:SF0">
    <property type="entry name" value="PROTEIN SYS1 HOMOLOG"/>
    <property type="match status" value="1"/>
</dbReference>
<dbReference type="GO" id="GO:0006895">
    <property type="term" value="P:Golgi to endosome transport"/>
    <property type="evidence" value="ECO:0007669"/>
    <property type="project" value="TreeGrafter"/>
</dbReference>
<dbReference type="GO" id="GO:0034067">
    <property type="term" value="P:protein localization to Golgi apparatus"/>
    <property type="evidence" value="ECO:0007669"/>
    <property type="project" value="TreeGrafter"/>
</dbReference>
<feature type="region of interest" description="Disordered" evidence="9">
    <location>
        <begin position="1"/>
        <end position="25"/>
    </location>
</feature>
<gene>
    <name evidence="11" type="ORF">CLODIP_2_CD09773</name>
</gene>
<feature type="compositionally biased region" description="Basic and acidic residues" evidence="9">
    <location>
        <begin position="1"/>
        <end position="24"/>
    </location>
</feature>
<keyword evidence="3" id="KW-0813">Transport</keyword>
<comment type="similarity">
    <text evidence="2">Belongs to the SYS1 family.</text>
</comment>
<keyword evidence="6 10" id="KW-1133">Transmembrane helix</keyword>
<dbReference type="AlphaFoldDB" id="A0A8S1CG50"/>
<evidence type="ECO:0000313" key="12">
    <source>
        <dbReference type="Proteomes" id="UP000494165"/>
    </source>
</evidence>
<keyword evidence="8 10" id="KW-0472">Membrane</keyword>
<keyword evidence="7" id="KW-0333">Golgi apparatus</keyword>
<dbReference type="EMBL" id="CADEPI010000055">
    <property type="protein sequence ID" value="CAB3370757.1"/>
    <property type="molecule type" value="Genomic_DNA"/>
</dbReference>
<keyword evidence="5" id="KW-0653">Protein transport</keyword>
<feature type="transmembrane region" description="Helical" evidence="10">
    <location>
        <begin position="99"/>
        <end position="120"/>
    </location>
</feature>
<dbReference type="Pfam" id="PF09801">
    <property type="entry name" value="SYS1"/>
    <property type="match status" value="1"/>
</dbReference>
<evidence type="ECO:0000256" key="4">
    <source>
        <dbReference type="ARBA" id="ARBA00022692"/>
    </source>
</evidence>
<comment type="subcellular location">
    <subcellularLocation>
        <location evidence="1">Golgi apparatus membrane</location>
        <topology evidence="1">Multi-pass membrane protein</topology>
    </subcellularLocation>
</comment>
<evidence type="ECO:0008006" key="13">
    <source>
        <dbReference type="Google" id="ProtNLM"/>
    </source>
</evidence>
<evidence type="ECO:0000256" key="5">
    <source>
        <dbReference type="ARBA" id="ARBA00022927"/>
    </source>
</evidence>
<reference evidence="11 12" key="1">
    <citation type="submission" date="2020-04" db="EMBL/GenBank/DDBJ databases">
        <authorList>
            <person name="Alioto T."/>
            <person name="Alioto T."/>
            <person name="Gomez Garrido J."/>
        </authorList>
    </citation>
    <scope>NUCLEOTIDE SEQUENCE [LARGE SCALE GENOMIC DNA]</scope>
</reference>
<dbReference type="Proteomes" id="UP000494165">
    <property type="component" value="Unassembled WGS sequence"/>
</dbReference>
<dbReference type="GO" id="GO:0005829">
    <property type="term" value="C:cytosol"/>
    <property type="evidence" value="ECO:0007669"/>
    <property type="project" value="GOC"/>
</dbReference>
<evidence type="ECO:0000256" key="8">
    <source>
        <dbReference type="ARBA" id="ARBA00023136"/>
    </source>
</evidence>
<comment type="caution">
    <text evidence="11">The sequence shown here is derived from an EMBL/GenBank/DDBJ whole genome shotgun (WGS) entry which is preliminary data.</text>
</comment>
<name>A0A8S1CG50_9INSE</name>
<protein>
    <recommendedName>
        <fullName evidence="13">Protein SYS1 homolog</fullName>
    </recommendedName>
</protein>
<evidence type="ECO:0000313" key="11">
    <source>
        <dbReference type="EMBL" id="CAB3370757.1"/>
    </source>
</evidence>
<evidence type="ECO:0000256" key="3">
    <source>
        <dbReference type="ARBA" id="ARBA00022448"/>
    </source>
</evidence>
<keyword evidence="12" id="KW-1185">Reference proteome</keyword>
<evidence type="ECO:0000256" key="9">
    <source>
        <dbReference type="SAM" id="MobiDB-lite"/>
    </source>
</evidence>
<feature type="transmembrane region" description="Helical" evidence="10">
    <location>
        <begin position="72"/>
        <end position="92"/>
    </location>
</feature>